<gene>
    <name evidence="2" type="ORF">Y1Q_0002990</name>
</gene>
<reference evidence="2 3" key="1">
    <citation type="journal article" date="2012" name="Genome Biol.">
        <title>Sequencing three crocodilian genomes to illuminate the evolution of archosaurs and amniotes.</title>
        <authorList>
            <person name="St John J.A."/>
            <person name="Braun E.L."/>
            <person name="Isberg S.R."/>
            <person name="Miles L.G."/>
            <person name="Chong A.Y."/>
            <person name="Gongora J."/>
            <person name="Dalzell P."/>
            <person name="Moran C."/>
            <person name="Bed'hom B."/>
            <person name="Abzhanov A."/>
            <person name="Burgess S.C."/>
            <person name="Cooksey A.M."/>
            <person name="Castoe T.A."/>
            <person name="Crawford N.G."/>
            <person name="Densmore L.D."/>
            <person name="Drew J.C."/>
            <person name="Edwards S.V."/>
            <person name="Faircloth B.C."/>
            <person name="Fujita M.K."/>
            <person name="Greenwold M.J."/>
            <person name="Hoffmann F.G."/>
            <person name="Howard J.M."/>
            <person name="Iguchi T."/>
            <person name="Janes D.E."/>
            <person name="Khan S.Y."/>
            <person name="Kohno S."/>
            <person name="de Koning A.J."/>
            <person name="Lance S.L."/>
            <person name="McCarthy F.M."/>
            <person name="McCormack J.E."/>
            <person name="Merchant M.E."/>
            <person name="Peterson D.G."/>
            <person name="Pollock D.D."/>
            <person name="Pourmand N."/>
            <person name="Raney B.J."/>
            <person name="Roessler K.A."/>
            <person name="Sanford J.R."/>
            <person name="Sawyer R.H."/>
            <person name="Schmidt C.J."/>
            <person name="Triplett E.W."/>
            <person name="Tuberville T.D."/>
            <person name="Venegas-Anaya M."/>
            <person name="Howard J.T."/>
            <person name="Jarvis E.D."/>
            <person name="Guillette L.J.Jr."/>
            <person name="Glenn T.C."/>
            <person name="Green R.E."/>
            <person name="Ray D.A."/>
        </authorList>
    </citation>
    <scope>NUCLEOTIDE SEQUENCE [LARGE SCALE GENOMIC DNA]</scope>
    <source>
        <strain evidence="2">KSC_2009_1</strain>
    </source>
</reference>
<protein>
    <submittedName>
        <fullName evidence="2">Uncharacterized protein</fullName>
    </submittedName>
</protein>
<evidence type="ECO:0000256" key="1">
    <source>
        <dbReference type="SAM" id="MobiDB-lite"/>
    </source>
</evidence>
<keyword evidence="3" id="KW-1185">Reference proteome</keyword>
<evidence type="ECO:0000313" key="2">
    <source>
        <dbReference type="EMBL" id="KYO22406.1"/>
    </source>
</evidence>
<organism evidence="2 3">
    <name type="scientific">Alligator mississippiensis</name>
    <name type="common">American alligator</name>
    <dbReference type="NCBI Taxonomy" id="8496"/>
    <lineage>
        <taxon>Eukaryota</taxon>
        <taxon>Metazoa</taxon>
        <taxon>Chordata</taxon>
        <taxon>Craniata</taxon>
        <taxon>Vertebrata</taxon>
        <taxon>Euteleostomi</taxon>
        <taxon>Archelosauria</taxon>
        <taxon>Archosauria</taxon>
        <taxon>Crocodylia</taxon>
        <taxon>Alligatoridae</taxon>
        <taxon>Alligatorinae</taxon>
        <taxon>Alligator</taxon>
    </lineage>
</organism>
<sequence length="88" mass="9148">MESGMQGKEKDRGGKKEKEGSGVETRMKDGEKEKGAPSPCGTSMEPLVCPGTSAAPLGKVGSLRSVGLLSMPMTNRVSSESGKHLVDL</sequence>
<evidence type="ECO:0000313" key="3">
    <source>
        <dbReference type="Proteomes" id="UP000050525"/>
    </source>
</evidence>
<proteinExistence type="predicted"/>
<dbReference type="AlphaFoldDB" id="A0A151MCZ7"/>
<name>A0A151MCZ7_ALLMI</name>
<feature type="region of interest" description="Disordered" evidence="1">
    <location>
        <begin position="1"/>
        <end position="47"/>
    </location>
</feature>
<accession>A0A151MCZ7</accession>
<comment type="caution">
    <text evidence="2">The sequence shown here is derived from an EMBL/GenBank/DDBJ whole genome shotgun (WGS) entry which is preliminary data.</text>
</comment>
<dbReference type="Proteomes" id="UP000050525">
    <property type="component" value="Unassembled WGS sequence"/>
</dbReference>
<feature type="compositionally biased region" description="Basic and acidic residues" evidence="1">
    <location>
        <begin position="7"/>
        <end position="35"/>
    </location>
</feature>
<dbReference type="EMBL" id="AKHW03006231">
    <property type="protein sequence ID" value="KYO22406.1"/>
    <property type="molecule type" value="Genomic_DNA"/>
</dbReference>